<gene>
    <name evidence="2" type="ORF">QQX10_10640</name>
</gene>
<evidence type="ECO:0000313" key="2">
    <source>
        <dbReference type="EMBL" id="MDN4488624.1"/>
    </source>
</evidence>
<evidence type="ECO:0000256" key="1">
    <source>
        <dbReference type="SAM" id="MobiDB-lite"/>
    </source>
</evidence>
<organism evidence="2 3">
    <name type="scientific">Demequina lignilytica</name>
    <dbReference type="NCBI Taxonomy" id="3051663"/>
    <lineage>
        <taxon>Bacteria</taxon>
        <taxon>Bacillati</taxon>
        <taxon>Actinomycetota</taxon>
        <taxon>Actinomycetes</taxon>
        <taxon>Micrococcales</taxon>
        <taxon>Demequinaceae</taxon>
        <taxon>Demequina</taxon>
    </lineage>
</organism>
<sequence length="464" mass="51015">MADNRLNAHQIAVLEWVRAGCPEDGAGSGSSYRLSARALESRGLVKIRGRGSTWRIELTDAGRAWTQPTKGGPTAPKRSTALPLAGRGTGTRSELHGTPPSGSVNPDELLAEVIAAGGALDLVGEVDEALYRSVVKRALKSSARPRGKRLDLEYTGGFLQRRWAVKLVDYFEDLVDERAVVVPARVGKYHPVIREFLDDKKQVAVTRAAAPRAGRILEALVRAIVESGGTVERERDRTSLHGVPSSAYRLRATAGSGHVFVVHISERRKRVTHEVPESERRYSFAPSRVYEYVPTGELTVGVSPVRDASTRSAVTDGARALVEVRLGELMRTLEVECMYRDLRARKADLERQARLLRWEVAMERARAAFREDYERRHLNALASRWEEAMRLRSFVDAMTKRASENGSEPAADATAALARASAIADSLDPTSRLESVLCEIPEPKPDNLTPFLGGLSPYGPDGHR</sequence>
<feature type="region of interest" description="Disordered" evidence="1">
    <location>
        <begin position="445"/>
        <end position="464"/>
    </location>
</feature>
<comment type="caution">
    <text evidence="2">The sequence shown here is derived from an EMBL/GenBank/DDBJ whole genome shotgun (WGS) entry which is preliminary data.</text>
</comment>
<protein>
    <submittedName>
        <fullName evidence="2">Uncharacterized protein</fullName>
    </submittedName>
</protein>
<keyword evidence="3" id="KW-1185">Reference proteome</keyword>
<dbReference type="AlphaFoldDB" id="A0AAW7M422"/>
<dbReference type="RefSeq" id="WP_301120724.1">
    <property type="nucleotide sequence ID" value="NZ_JAUHPX010000006.1"/>
</dbReference>
<evidence type="ECO:0000313" key="3">
    <source>
        <dbReference type="Proteomes" id="UP001172737"/>
    </source>
</evidence>
<accession>A0AAW7M422</accession>
<name>A0AAW7M422_9MICO</name>
<reference evidence="2" key="1">
    <citation type="submission" date="2023-06" db="EMBL/GenBank/DDBJ databases">
        <title>Sysu t00039.</title>
        <authorList>
            <person name="Gao L."/>
            <person name="Fang B.-Z."/>
            <person name="Li W.-J."/>
        </authorList>
    </citation>
    <scope>NUCLEOTIDE SEQUENCE</scope>
    <source>
        <strain evidence="2">SYSU T00039</strain>
    </source>
</reference>
<dbReference type="EMBL" id="JAUHPX010000006">
    <property type="protein sequence ID" value="MDN4488624.1"/>
    <property type="molecule type" value="Genomic_DNA"/>
</dbReference>
<feature type="region of interest" description="Disordered" evidence="1">
    <location>
        <begin position="64"/>
        <end position="104"/>
    </location>
</feature>
<dbReference type="Proteomes" id="UP001172737">
    <property type="component" value="Unassembled WGS sequence"/>
</dbReference>
<proteinExistence type="predicted"/>